<dbReference type="InterPro" id="IPR038821">
    <property type="entry name" value="CLE45-like"/>
</dbReference>
<dbReference type="PANTHER" id="PTHR36726:SF5">
    <property type="entry name" value="CLAVATA3_ESR (CLE) GENE FAMILY MEMBER MTCLE11"/>
    <property type="match status" value="1"/>
</dbReference>
<dbReference type="EMBL" id="LEKV01001830">
    <property type="protein sequence ID" value="KVI06404.1"/>
    <property type="molecule type" value="Genomic_DNA"/>
</dbReference>
<sequence>MILFCVVFLSIRSENISVSALRSIDLALKWGEERLFSRNRSASVEELNTQWSLAPTPSLMFDPNQSNKRRVQRGSDPIHNRC</sequence>
<gene>
    <name evidence="2" type="ORF">Ccrd_015250</name>
</gene>
<proteinExistence type="predicted"/>
<evidence type="ECO:0000313" key="2">
    <source>
        <dbReference type="EMBL" id="KVI06404.1"/>
    </source>
</evidence>
<dbReference type="PANTHER" id="PTHR36726">
    <property type="entry name" value="CLAVATA3/ESR (CLE)-RELATED PROTEIN 45"/>
    <property type="match status" value="1"/>
</dbReference>
<dbReference type="AlphaFoldDB" id="A0A103YC54"/>
<keyword evidence="3" id="KW-1185">Reference proteome</keyword>
<evidence type="ECO:0000313" key="3">
    <source>
        <dbReference type="Proteomes" id="UP000243975"/>
    </source>
</evidence>
<dbReference type="Gramene" id="KVI06404">
    <property type="protein sequence ID" value="KVI06404"/>
    <property type="gene ID" value="Ccrd_015250"/>
</dbReference>
<reference evidence="2 3" key="1">
    <citation type="journal article" date="2016" name="Sci. Rep.">
        <title>The genome sequence of the outbreeding globe artichoke constructed de novo incorporating a phase-aware low-pass sequencing strategy of F1 progeny.</title>
        <authorList>
            <person name="Scaglione D."/>
            <person name="Reyes-Chin-Wo S."/>
            <person name="Acquadro A."/>
            <person name="Froenicke L."/>
            <person name="Portis E."/>
            <person name="Beitel C."/>
            <person name="Tirone M."/>
            <person name="Mauro R."/>
            <person name="Lo Monaco A."/>
            <person name="Mauromicale G."/>
            <person name="Faccioli P."/>
            <person name="Cattivelli L."/>
            <person name="Rieseberg L."/>
            <person name="Michelmore R."/>
            <person name="Lanteri S."/>
        </authorList>
    </citation>
    <scope>NUCLEOTIDE SEQUENCE [LARGE SCALE GENOMIC DNA]</scope>
    <source>
        <strain evidence="2">2C</strain>
    </source>
</reference>
<dbReference type="Proteomes" id="UP000243975">
    <property type="component" value="Unassembled WGS sequence"/>
</dbReference>
<feature type="region of interest" description="Disordered" evidence="1">
    <location>
        <begin position="62"/>
        <end position="82"/>
    </location>
</feature>
<dbReference type="STRING" id="59895.A0A103YC54"/>
<dbReference type="OMA" id="PSIMFDP"/>
<comment type="caution">
    <text evidence="2">The sequence shown here is derived from an EMBL/GenBank/DDBJ whole genome shotgun (WGS) entry which is preliminary data.</text>
</comment>
<evidence type="ECO:0000256" key="1">
    <source>
        <dbReference type="SAM" id="MobiDB-lite"/>
    </source>
</evidence>
<protein>
    <submittedName>
        <fullName evidence="2">Uncharacterized protein</fullName>
    </submittedName>
</protein>
<name>A0A103YC54_CYNCS</name>
<organism evidence="2 3">
    <name type="scientific">Cynara cardunculus var. scolymus</name>
    <name type="common">Globe artichoke</name>
    <name type="synonym">Cynara scolymus</name>
    <dbReference type="NCBI Taxonomy" id="59895"/>
    <lineage>
        <taxon>Eukaryota</taxon>
        <taxon>Viridiplantae</taxon>
        <taxon>Streptophyta</taxon>
        <taxon>Embryophyta</taxon>
        <taxon>Tracheophyta</taxon>
        <taxon>Spermatophyta</taxon>
        <taxon>Magnoliopsida</taxon>
        <taxon>eudicotyledons</taxon>
        <taxon>Gunneridae</taxon>
        <taxon>Pentapetalae</taxon>
        <taxon>asterids</taxon>
        <taxon>campanulids</taxon>
        <taxon>Asterales</taxon>
        <taxon>Asteraceae</taxon>
        <taxon>Carduoideae</taxon>
        <taxon>Cardueae</taxon>
        <taxon>Carduinae</taxon>
        <taxon>Cynara</taxon>
    </lineage>
</organism>
<accession>A0A103YC54</accession>